<dbReference type="SUPFAM" id="SSF143880">
    <property type="entry name" value="NE0471 N-terminal domain-like"/>
    <property type="match status" value="1"/>
</dbReference>
<dbReference type="GeneID" id="84904927"/>
<organism evidence="1 2">
    <name type="scientific">Lancefieldella rimae</name>
    <dbReference type="NCBI Taxonomy" id="1383"/>
    <lineage>
        <taxon>Bacteria</taxon>
        <taxon>Bacillati</taxon>
        <taxon>Actinomycetota</taxon>
        <taxon>Coriobacteriia</taxon>
        <taxon>Coriobacteriales</taxon>
        <taxon>Atopobiaceae</taxon>
        <taxon>Lancefieldella</taxon>
    </lineage>
</organism>
<dbReference type="Proteomes" id="UP000051927">
    <property type="component" value="Unassembled WGS sequence"/>
</dbReference>
<dbReference type="RefSeq" id="WP_003150102.1">
    <property type="nucleotide sequence ID" value="NZ_JQCP01000004.1"/>
</dbReference>
<reference evidence="1 2" key="1">
    <citation type="journal article" date="2015" name="Genome Announc.">
        <title>Expanding the biotechnology potential of lactobacilli through comparative genomics of 213 strains and associated genera.</title>
        <authorList>
            <person name="Sun Z."/>
            <person name="Harris H.M."/>
            <person name="McCann A."/>
            <person name="Guo C."/>
            <person name="Argimon S."/>
            <person name="Zhang W."/>
            <person name="Yang X."/>
            <person name="Jeffery I.B."/>
            <person name="Cooney J.C."/>
            <person name="Kagawa T.F."/>
            <person name="Liu W."/>
            <person name="Song Y."/>
            <person name="Salvetti E."/>
            <person name="Wrobel A."/>
            <person name="Rasinkangas P."/>
            <person name="Parkhill J."/>
            <person name="Rea M.C."/>
            <person name="O'Sullivan O."/>
            <person name="Ritari J."/>
            <person name="Douillard F.P."/>
            <person name="Paul Ross R."/>
            <person name="Yang R."/>
            <person name="Briner A.E."/>
            <person name="Felis G.E."/>
            <person name="de Vos W.M."/>
            <person name="Barrangou R."/>
            <person name="Klaenhammer T.R."/>
            <person name="Caufield P.W."/>
            <person name="Cui Y."/>
            <person name="Zhang H."/>
            <person name="O'Toole P.W."/>
        </authorList>
    </citation>
    <scope>NUCLEOTIDE SEQUENCE [LARGE SCALE GENOMIC DNA]</scope>
    <source>
        <strain evidence="1 2">DSM 7090</strain>
    </source>
</reference>
<keyword evidence="2" id="KW-1185">Reference proteome</keyword>
<proteinExistence type="predicted"/>
<dbReference type="Pfam" id="PF10387">
    <property type="entry name" value="DUF2442"/>
    <property type="match status" value="1"/>
</dbReference>
<sequence length="145" mass="16260">MKFHKVKDVSALADLKLSVQFTNGTTKIYDVSPLMQRFSAFRILEDKTLFRDVKVDQGGYGIVWNDDLDLSCDELWENGAEVTTPFDGLISFSDASELWDLSESTLRKAVAYGKIVPGVDACKYGKQWIVNRDAVLREYGDPVGV</sequence>
<dbReference type="InterPro" id="IPR018841">
    <property type="entry name" value="DUF2442"/>
</dbReference>
<name>A0ABR5Q0M4_9ACTN</name>
<dbReference type="EMBL" id="JQCP01000004">
    <property type="protein sequence ID" value="KRO01576.1"/>
    <property type="molecule type" value="Genomic_DNA"/>
</dbReference>
<accession>A0ABR5Q0M4</accession>
<protein>
    <recommendedName>
        <fullName evidence="3">DUF2442 domain-containing protein</fullName>
    </recommendedName>
</protein>
<evidence type="ECO:0000313" key="2">
    <source>
        <dbReference type="Proteomes" id="UP000051927"/>
    </source>
</evidence>
<comment type="caution">
    <text evidence="1">The sequence shown here is derived from an EMBL/GenBank/DDBJ whole genome shotgun (WGS) entry which is preliminary data.</text>
</comment>
<gene>
    <name evidence="1" type="ORF">IV60_GL001448</name>
</gene>
<dbReference type="InterPro" id="IPR036782">
    <property type="entry name" value="NE0471-like_N"/>
</dbReference>
<evidence type="ECO:0008006" key="3">
    <source>
        <dbReference type="Google" id="ProtNLM"/>
    </source>
</evidence>
<evidence type="ECO:0000313" key="1">
    <source>
        <dbReference type="EMBL" id="KRO01576.1"/>
    </source>
</evidence>
<dbReference type="Gene3D" id="3.30.2020.10">
    <property type="entry name" value="NE0471-like N-terminal domain"/>
    <property type="match status" value="1"/>
</dbReference>